<dbReference type="Proteomes" id="UP001149074">
    <property type="component" value="Unassembled WGS sequence"/>
</dbReference>
<feature type="region of interest" description="Disordered" evidence="1">
    <location>
        <begin position="128"/>
        <end position="154"/>
    </location>
</feature>
<keyword evidence="3" id="KW-1185">Reference proteome</keyword>
<comment type="caution">
    <text evidence="2">The sequence shown here is derived from an EMBL/GenBank/DDBJ whole genome shotgun (WGS) entry which is preliminary data.</text>
</comment>
<dbReference type="OrthoDB" id="4525930at2759"/>
<evidence type="ECO:0000256" key="1">
    <source>
        <dbReference type="SAM" id="MobiDB-lite"/>
    </source>
</evidence>
<dbReference type="AlphaFoldDB" id="A0A9W9K2S9"/>
<evidence type="ECO:0000313" key="3">
    <source>
        <dbReference type="Proteomes" id="UP001149074"/>
    </source>
</evidence>
<dbReference type="GeneID" id="81360187"/>
<accession>A0A9W9K2S9</accession>
<feature type="compositionally biased region" description="Acidic residues" evidence="1">
    <location>
        <begin position="129"/>
        <end position="144"/>
    </location>
</feature>
<dbReference type="RefSeq" id="XP_056472014.1">
    <property type="nucleotide sequence ID" value="XM_056621208.1"/>
</dbReference>
<name>A0A9W9K2S9_9EURO</name>
<reference evidence="2" key="1">
    <citation type="submission" date="2022-11" db="EMBL/GenBank/DDBJ databases">
        <authorList>
            <person name="Petersen C."/>
        </authorList>
    </citation>
    <scope>NUCLEOTIDE SEQUENCE</scope>
    <source>
        <strain evidence="2">IBT 30761</strain>
    </source>
</reference>
<reference evidence="2" key="2">
    <citation type="journal article" date="2023" name="IMA Fungus">
        <title>Comparative genomic study of the Penicillium genus elucidates a diverse pangenome and 15 lateral gene transfer events.</title>
        <authorList>
            <person name="Petersen C."/>
            <person name="Sorensen T."/>
            <person name="Nielsen M.R."/>
            <person name="Sondergaard T.E."/>
            <person name="Sorensen J.L."/>
            <person name="Fitzpatrick D.A."/>
            <person name="Frisvad J.C."/>
            <person name="Nielsen K.L."/>
        </authorList>
    </citation>
    <scope>NUCLEOTIDE SEQUENCE</scope>
    <source>
        <strain evidence="2">IBT 30761</strain>
    </source>
</reference>
<sequence length="154" mass="17021">MTKIKRFMKLSRAVRARDHGYSESGNISDYLLASPVSRFELPQSQNEGYNPGFSCPFVGVGSRNSDGDLYKGFCRPPGHEKTFEDGYEVAYSCDVAGNYDNLIDISETTTPDDCAKLLIGSVFMRRDTADDDKDDGKDETDGDFAAEKAIEGEM</sequence>
<dbReference type="EMBL" id="JAPQKI010000009">
    <property type="protein sequence ID" value="KAJ5090032.1"/>
    <property type="molecule type" value="Genomic_DNA"/>
</dbReference>
<organism evidence="2 3">
    <name type="scientific">Penicillium argentinense</name>
    <dbReference type="NCBI Taxonomy" id="1131581"/>
    <lineage>
        <taxon>Eukaryota</taxon>
        <taxon>Fungi</taxon>
        <taxon>Dikarya</taxon>
        <taxon>Ascomycota</taxon>
        <taxon>Pezizomycotina</taxon>
        <taxon>Eurotiomycetes</taxon>
        <taxon>Eurotiomycetidae</taxon>
        <taxon>Eurotiales</taxon>
        <taxon>Aspergillaceae</taxon>
        <taxon>Penicillium</taxon>
    </lineage>
</organism>
<feature type="compositionally biased region" description="Basic and acidic residues" evidence="1">
    <location>
        <begin position="145"/>
        <end position="154"/>
    </location>
</feature>
<gene>
    <name evidence="2" type="ORF">N7532_008716</name>
</gene>
<proteinExistence type="predicted"/>
<evidence type="ECO:0000313" key="2">
    <source>
        <dbReference type="EMBL" id="KAJ5090032.1"/>
    </source>
</evidence>
<protein>
    <submittedName>
        <fullName evidence="2">Uncharacterized protein</fullName>
    </submittedName>
</protein>